<protein>
    <recommendedName>
        <fullName evidence="3">NAD dependent epimerase/dehydratase family protein</fullName>
    </recommendedName>
</protein>
<dbReference type="Proteomes" id="UP000010475">
    <property type="component" value="Chromosome"/>
</dbReference>
<sequence length="50" mass="5677">MSKLPKVIVFGASDFIGEHFIKYLADNNFDIYAAVTTKPEYIRILLTALK</sequence>
<evidence type="ECO:0000313" key="2">
    <source>
        <dbReference type="Proteomes" id="UP000010475"/>
    </source>
</evidence>
<accession>K9WSF4</accession>
<name>K9WSF4_9NOST</name>
<organism evidence="1 2">
    <name type="scientific">Cylindrospermum stagnale PCC 7417</name>
    <dbReference type="NCBI Taxonomy" id="56107"/>
    <lineage>
        <taxon>Bacteria</taxon>
        <taxon>Bacillati</taxon>
        <taxon>Cyanobacteriota</taxon>
        <taxon>Cyanophyceae</taxon>
        <taxon>Nostocales</taxon>
        <taxon>Nostocaceae</taxon>
        <taxon>Cylindrospermum</taxon>
    </lineage>
</organism>
<dbReference type="EMBL" id="CP003642">
    <property type="protein sequence ID" value="AFZ22706.1"/>
    <property type="molecule type" value="Genomic_DNA"/>
</dbReference>
<reference evidence="1 2" key="1">
    <citation type="submission" date="2012-06" db="EMBL/GenBank/DDBJ databases">
        <title>Finished chromosome of genome of Cylindrospermum stagnale PCC 7417.</title>
        <authorList>
            <consortium name="US DOE Joint Genome Institute"/>
            <person name="Gugger M."/>
            <person name="Coursin T."/>
            <person name="Rippka R."/>
            <person name="Tandeau De Marsac N."/>
            <person name="Huntemann M."/>
            <person name="Wei C.-L."/>
            <person name="Han J."/>
            <person name="Detter J.C."/>
            <person name="Han C."/>
            <person name="Tapia R."/>
            <person name="Chen A."/>
            <person name="Kyrpides N."/>
            <person name="Mavromatis K."/>
            <person name="Markowitz V."/>
            <person name="Szeto E."/>
            <person name="Ivanova N."/>
            <person name="Pagani I."/>
            <person name="Pati A."/>
            <person name="Goodwin L."/>
            <person name="Nordberg H.P."/>
            <person name="Cantor M.N."/>
            <person name="Hua S.X."/>
            <person name="Woyke T."/>
            <person name="Kerfeld C.A."/>
        </authorList>
    </citation>
    <scope>NUCLEOTIDE SEQUENCE [LARGE SCALE GENOMIC DNA]</scope>
    <source>
        <strain evidence="1 2">PCC 7417</strain>
    </source>
</reference>
<dbReference type="InterPro" id="IPR036291">
    <property type="entry name" value="NAD(P)-bd_dom_sf"/>
</dbReference>
<keyword evidence="2" id="KW-1185">Reference proteome</keyword>
<proteinExistence type="predicted"/>
<evidence type="ECO:0008006" key="3">
    <source>
        <dbReference type="Google" id="ProtNLM"/>
    </source>
</evidence>
<dbReference type="HOGENOM" id="CLU_3117018_0_0_3"/>
<dbReference type="SUPFAM" id="SSF51735">
    <property type="entry name" value="NAD(P)-binding Rossmann-fold domains"/>
    <property type="match status" value="1"/>
</dbReference>
<dbReference type="AlphaFoldDB" id="K9WSF4"/>
<gene>
    <name evidence="1" type="ORF">Cylst_0347</name>
</gene>
<evidence type="ECO:0000313" key="1">
    <source>
        <dbReference type="EMBL" id="AFZ22706.1"/>
    </source>
</evidence>
<dbReference type="KEGG" id="csg:Cylst_0347"/>